<name>A0ABV2EB44_9STAP</name>
<dbReference type="PANTHER" id="PTHR43479:SF7">
    <property type="entry name" value="TETR-FAMILY TRANSCRIPTIONAL REGULATOR"/>
    <property type="match status" value="1"/>
</dbReference>
<organism evidence="4 5">
    <name type="scientific">Salinicoccus halitifaciens</name>
    <dbReference type="NCBI Taxonomy" id="1073415"/>
    <lineage>
        <taxon>Bacteria</taxon>
        <taxon>Bacillati</taxon>
        <taxon>Bacillota</taxon>
        <taxon>Bacilli</taxon>
        <taxon>Bacillales</taxon>
        <taxon>Staphylococcaceae</taxon>
        <taxon>Salinicoccus</taxon>
    </lineage>
</organism>
<dbReference type="PANTHER" id="PTHR43479">
    <property type="entry name" value="ACREF/ENVCD OPERON REPRESSOR-RELATED"/>
    <property type="match status" value="1"/>
</dbReference>
<keyword evidence="5" id="KW-1185">Reference proteome</keyword>
<dbReference type="Pfam" id="PF14278">
    <property type="entry name" value="TetR_C_8"/>
    <property type="match status" value="1"/>
</dbReference>
<accession>A0ABV2EB44</accession>
<proteinExistence type="predicted"/>
<dbReference type="RefSeq" id="WP_230821285.1">
    <property type="nucleotide sequence ID" value="NZ_JAJNCU010000002.1"/>
</dbReference>
<gene>
    <name evidence="4" type="ORF">ABHD89_002039</name>
</gene>
<sequence length="202" mass="24066">MDKEELYLDRRVLTTKRSLKKALLAFLAHEQFNNLNVTDISKAAGITRSSFYNHYPNKEELLRSLMAEKHRELLYAYRKPFLNKHPFPFNRLTPSELYLFNNIFQNADYYSIILKSDLSSLVEDRMFESFKKINLEEGNVRDNNVQSDLLASYLAYAVVGLIKQWVHEDYKYEPEFMNAQILELMKISPYKTFHIRLDRSYK</sequence>
<dbReference type="InterPro" id="IPR009057">
    <property type="entry name" value="Homeodomain-like_sf"/>
</dbReference>
<dbReference type="Proteomes" id="UP001549019">
    <property type="component" value="Unassembled WGS sequence"/>
</dbReference>
<dbReference type="EMBL" id="JBDZDV010000005">
    <property type="protein sequence ID" value="MET3111624.1"/>
    <property type="molecule type" value="Genomic_DNA"/>
</dbReference>
<evidence type="ECO:0000313" key="4">
    <source>
        <dbReference type="EMBL" id="MET3111624.1"/>
    </source>
</evidence>
<evidence type="ECO:0000256" key="2">
    <source>
        <dbReference type="PROSITE-ProRule" id="PRU00335"/>
    </source>
</evidence>
<comment type="caution">
    <text evidence="4">The sequence shown here is derived from an EMBL/GenBank/DDBJ whole genome shotgun (WGS) entry which is preliminary data.</text>
</comment>
<keyword evidence="1 2" id="KW-0238">DNA-binding</keyword>
<dbReference type="InterPro" id="IPR039532">
    <property type="entry name" value="TetR_C_Firmicutes"/>
</dbReference>
<dbReference type="Pfam" id="PF00440">
    <property type="entry name" value="TetR_N"/>
    <property type="match status" value="1"/>
</dbReference>
<feature type="DNA-binding region" description="H-T-H motif" evidence="2">
    <location>
        <begin position="36"/>
        <end position="55"/>
    </location>
</feature>
<dbReference type="SUPFAM" id="SSF46689">
    <property type="entry name" value="Homeodomain-like"/>
    <property type="match status" value="1"/>
</dbReference>
<reference evidence="4 5" key="1">
    <citation type="submission" date="2024-05" db="EMBL/GenBank/DDBJ databases">
        <title>Genomic Encyclopedia of Type Strains, Phase IV (KMG-IV): sequencing the most valuable type-strain genomes for metagenomic binning, comparative biology and taxonomic classification.</title>
        <authorList>
            <person name="Goeker M."/>
        </authorList>
    </citation>
    <scope>NUCLEOTIDE SEQUENCE [LARGE SCALE GENOMIC DNA]</scope>
    <source>
        <strain evidence="4 5">DSM 25286</strain>
    </source>
</reference>
<dbReference type="Gene3D" id="1.10.357.10">
    <property type="entry name" value="Tetracycline Repressor, domain 2"/>
    <property type="match status" value="1"/>
</dbReference>
<evidence type="ECO:0000313" key="5">
    <source>
        <dbReference type="Proteomes" id="UP001549019"/>
    </source>
</evidence>
<evidence type="ECO:0000259" key="3">
    <source>
        <dbReference type="PROSITE" id="PS50977"/>
    </source>
</evidence>
<protein>
    <submittedName>
        <fullName evidence="4">AcrR family transcriptional regulator</fullName>
    </submittedName>
</protein>
<dbReference type="InterPro" id="IPR001647">
    <property type="entry name" value="HTH_TetR"/>
</dbReference>
<feature type="domain" description="HTH tetR-type" evidence="3">
    <location>
        <begin position="13"/>
        <end position="73"/>
    </location>
</feature>
<evidence type="ECO:0000256" key="1">
    <source>
        <dbReference type="ARBA" id="ARBA00023125"/>
    </source>
</evidence>
<dbReference type="InterPro" id="IPR050624">
    <property type="entry name" value="HTH-type_Tx_Regulator"/>
</dbReference>
<dbReference type="PROSITE" id="PS50977">
    <property type="entry name" value="HTH_TETR_2"/>
    <property type="match status" value="1"/>
</dbReference>